<evidence type="ECO:0000256" key="2">
    <source>
        <dbReference type="ARBA" id="ARBA00022448"/>
    </source>
</evidence>
<evidence type="ECO:0000256" key="5">
    <source>
        <dbReference type="ARBA" id="ARBA00023004"/>
    </source>
</evidence>
<organism evidence="9 10">
    <name type="scientific">Alteraurantiacibacter aquimixticola</name>
    <dbReference type="NCBI Taxonomy" id="2489173"/>
    <lineage>
        <taxon>Bacteria</taxon>
        <taxon>Pseudomonadati</taxon>
        <taxon>Pseudomonadota</taxon>
        <taxon>Alphaproteobacteria</taxon>
        <taxon>Sphingomonadales</taxon>
        <taxon>Erythrobacteraceae</taxon>
        <taxon>Alteraurantiacibacter</taxon>
    </lineage>
</organism>
<dbReference type="EMBL" id="SSHH01000001">
    <property type="protein sequence ID" value="TIX51491.1"/>
    <property type="molecule type" value="Genomic_DNA"/>
</dbReference>
<feature type="transmembrane region" description="Helical" evidence="7">
    <location>
        <begin position="142"/>
        <end position="158"/>
    </location>
</feature>
<feature type="domain" description="Ferric oxidoreductase" evidence="8">
    <location>
        <begin position="38"/>
        <end position="152"/>
    </location>
</feature>
<feature type="transmembrane region" description="Helical" evidence="7">
    <location>
        <begin position="112"/>
        <end position="130"/>
    </location>
</feature>
<evidence type="ECO:0000259" key="8">
    <source>
        <dbReference type="Pfam" id="PF01794"/>
    </source>
</evidence>
<evidence type="ECO:0000256" key="1">
    <source>
        <dbReference type="ARBA" id="ARBA00004141"/>
    </source>
</evidence>
<evidence type="ECO:0000313" key="10">
    <source>
        <dbReference type="Proteomes" id="UP000309389"/>
    </source>
</evidence>
<dbReference type="RefSeq" id="WP_136692277.1">
    <property type="nucleotide sequence ID" value="NZ_SSHH01000001.1"/>
</dbReference>
<proteinExistence type="predicted"/>
<dbReference type="GO" id="GO:0010181">
    <property type="term" value="F:FMN binding"/>
    <property type="evidence" value="ECO:0007669"/>
    <property type="project" value="TreeGrafter"/>
</dbReference>
<reference evidence="9 10" key="1">
    <citation type="submission" date="2019-04" db="EMBL/GenBank/DDBJ databases">
        <title>Altererythrobacter aquimixticola sp. nov., isolated from sediment of junction between the ocean and a freshwater spring.</title>
        <authorList>
            <person name="Yoon J.-H."/>
        </authorList>
    </citation>
    <scope>NUCLEOTIDE SEQUENCE [LARGE SCALE GENOMIC DNA]</scope>
    <source>
        <strain evidence="9 10">SSKS-13</strain>
    </source>
</reference>
<dbReference type="AlphaFoldDB" id="A0A4T3F3Y9"/>
<feature type="transmembrane region" description="Helical" evidence="7">
    <location>
        <begin position="164"/>
        <end position="182"/>
    </location>
</feature>
<keyword evidence="10" id="KW-1185">Reference proteome</keyword>
<keyword evidence="3 7" id="KW-0812">Transmembrane</keyword>
<feature type="transmembrane region" description="Helical" evidence="7">
    <location>
        <begin position="76"/>
        <end position="100"/>
    </location>
</feature>
<keyword evidence="4 7" id="KW-1133">Transmembrane helix</keyword>
<dbReference type="GO" id="GO:0016679">
    <property type="term" value="F:oxidoreductase activity, acting on diphenols and related substances as donors"/>
    <property type="evidence" value="ECO:0007669"/>
    <property type="project" value="TreeGrafter"/>
</dbReference>
<dbReference type="GO" id="GO:0020037">
    <property type="term" value="F:heme binding"/>
    <property type="evidence" value="ECO:0007669"/>
    <property type="project" value="TreeGrafter"/>
</dbReference>
<evidence type="ECO:0000256" key="4">
    <source>
        <dbReference type="ARBA" id="ARBA00022989"/>
    </source>
</evidence>
<evidence type="ECO:0000256" key="6">
    <source>
        <dbReference type="ARBA" id="ARBA00023136"/>
    </source>
</evidence>
<gene>
    <name evidence="9" type="ORF">E5222_03275</name>
</gene>
<evidence type="ECO:0000313" key="9">
    <source>
        <dbReference type="EMBL" id="TIX51491.1"/>
    </source>
</evidence>
<dbReference type="Pfam" id="PF01794">
    <property type="entry name" value="Ferric_reduct"/>
    <property type="match status" value="1"/>
</dbReference>
<dbReference type="OrthoDB" id="9788328at2"/>
<comment type="caution">
    <text evidence="9">The sequence shown here is derived from an EMBL/GenBank/DDBJ whole genome shotgun (WGS) entry which is preliminary data.</text>
</comment>
<dbReference type="InterPro" id="IPR022837">
    <property type="entry name" value="MsrQ-like"/>
</dbReference>
<keyword evidence="6 7" id="KW-0472">Membrane</keyword>
<feature type="transmembrane region" description="Helical" evidence="7">
    <location>
        <begin position="42"/>
        <end position="64"/>
    </location>
</feature>
<accession>A0A4T3F3Y9</accession>
<dbReference type="PANTHER" id="PTHR36964">
    <property type="entry name" value="PROTEIN-METHIONINE-SULFOXIDE REDUCTASE HEME-BINDING SUBUNIT MSRQ"/>
    <property type="match status" value="1"/>
</dbReference>
<keyword evidence="2" id="KW-0813">Transport</keyword>
<dbReference type="InterPro" id="IPR013130">
    <property type="entry name" value="Fe3_Rdtase_TM_dom"/>
</dbReference>
<dbReference type="Proteomes" id="UP000309389">
    <property type="component" value="Unassembled WGS sequence"/>
</dbReference>
<evidence type="ECO:0000256" key="7">
    <source>
        <dbReference type="SAM" id="Phobius"/>
    </source>
</evidence>
<keyword evidence="5" id="KW-0408">Iron</keyword>
<protein>
    <submittedName>
        <fullName evidence="9">Iron reductase</fullName>
    </submittedName>
</protein>
<evidence type="ECO:0000256" key="3">
    <source>
        <dbReference type="ARBA" id="ARBA00022692"/>
    </source>
</evidence>
<sequence length="195" mass="22422">MSWRRILLWLLLAVPTALMLRQYASGEALAMHMYHPSGETALRLMLLAMLVGPMTDIFGPNRFLRGWMAIRRNLGVAAFCYGALHLAFYFIDMGALAYVIDELPLPSIWTGWLSFAFMLAAASISTDRAMRRLGRSWKRIQQGVYPAYLLACIHWWLLDRDAGPALVHLAPLLIVWTLRLDLRRIRKHRNREQTA</sequence>
<name>A0A4T3F3Y9_9SPHN</name>
<comment type="subcellular location">
    <subcellularLocation>
        <location evidence="1">Membrane</location>
        <topology evidence="1">Multi-pass membrane protein</topology>
    </subcellularLocation>
</comment>
<dbReference type="GO" id="GO:0005886">
    <property type="term" value="C:plasma membrane"/>
    <property type="evidence" value="ECO:0007669"/>
    <property type="project" value="TreeGrafter"/>
</dbReference>
<dbReference type="PANTHER" id="PTHR36964:SF1">
    <property type="entry name" value="PROTEIN-METHIONINE-SULFOXIDE REDUCTASE HEME-BINDING SUBUNIT MSRQ"/>
    <property type="match status" value="1"/>
</dbReference>